<dbReference type="SUPFAM" id="SSF55945">
    <property type="entry name" value="TATA-box binding protein-like"/>
    <property type="match status" value="2"/>
</dbReference>
<comment type="function">
    <text evidence="9">General transcription factor that functions at the core of the DNA-binding multiprotein factor TFIID. Binding of TFIID to the TATA box is the initial transcriptional step of the pre-initiation complex (PIC), playing a role in the activation of eukaryotic genes transcribed by RNA polymerase II.</text>
</comment>
<sequence length="323" mass="35360">MDQMLPSPGFSIPSIGTPLHQLEEDQQILPNALQQQQQQPSSSQQSQYPLQQLHSMSPNLGSGMFPMSTPQKTMHTYAPTPAFATPQSMMTPQTPQHMMSPAVQPANHLAPTGSPAPGIGSTGPMTPGSVMTPGSAVNPASADPGILPQLQNIVSTVSLNCKLDLKKIALHARNAEYNPKRFAAVIMRIREPRTTALIFSSGKMVCTGAKSEEDSRLAARKYARIIQKLGFPAKFLDFKIQNMVGSCDVKFPIRLEGLVLTHGQFSSYEPELFPGLIYRMVKPRIVLLIFVSGKVVLTGAKVRTEIYEAFDNIYPILKSFKKQ</sequence>
<evidence type="ECO:0000256" key="2">
    <source>
        <dbReference type="ARBA" id="ARBA00005560"/>
    </source>
</evidence>
<dbReference type="PRINTS" id="PR00686">
    <property type="entry name" value="TIFACTORIID"/>
</dbReference>
<dbReference type="GO" id="GO:0042797">
    <property type="term" value="P:tRNA transcription by RNA polymerase III"/>
    <property type="evidence" value="ECO:0007669"/>
    <property type="project" value="UniProtKB-ARBA"/>
</dbReference>
<evidence type="ECO:0000256" key="9">
    <source>
        <dbReference type="ARBA" id="ARBA00037612"/>
    </source>
</evidence>
<dbReference type="Pfam" id="PF00352">
    <property type="entry name" value="TBP"/>
    <property type="match status" value="2"/>
</dbReference>
<dbReference type="InterPro" id="IPR030491">
    <property type="entry name" value="TBP_CS"/>
</dbReference>
<dbReference type="InterPro" id="IPR012295">
    <property type="entry name" value="TBP_dom_sf"/>
</dbReference>
<dbReference type="PROSITE" id="PS00351">
    <property type="entry name" value="TFIID"/>
    <property type="match status" value="1"/>
</dbReference>
<organism evidence="13 14">
    <name type="scientific">Cotesia congregata</name>
    <name type="common">Parasitoid wasp</name>
    <name type="synonym">Apanteles congregatus</name>
    <dbReference type="NCBI Taxonomy" id="51543"/>
    <lineage>
        <taxon>Eukaryota</taxon>
        <taxon>Metazoa</taxon>
        <taxon>Ecdysozoa</taxon>
        <taxon>Arthropoda</taxon>
        <taxon>Hexapoda</taxon>
        <taxon>Insecta</taxon>
        <taxon>Pterygota</taxon>
        <taxon>Neoptera</taxon>
        <taxon>Endopterygota</taxon>
        <taxon>Hymenoptera</taxon>
        <taxon>Apocrita</taxon>
        <taxon>Ichneumonoidea</taxon>
        <taxon>Braconidae</taxon>
        <taxon>Microgastrinae</taxon>
        <taxon>Cotesia</taxon>
    </lineage>
</organism>
<dbReference type="GO" id="GO:0006352">
    <property type="term" value="P:DNA-templated transcription initiation"/>
    <property type="evidence" value="ECO:0007669"/>
    <property type="project" value="InterPro"/>
</dbReference>
<keyword evidence="6" id="KW-0539">Nucleus</keyword>
<accession>A0A8J2MEC5</accession>
<evidence type="ECO:0000256" key="12">
    <source>
        <dbReference type="SAM" id="MobiDB-lite"/>
    </source>
</evidence>
<dbReference type="HAMAP" id="MF_00408">
    <property type="entry name" value="TATA_bind_prot_arch"/>
    <property type="match status" value="1"/>
</dbReference>
<comment type="similarity">
    <text evidence="2">Belongs to the TBP family.</text>
</comment>
<keyword evidence="14" id="KW-1185">Reference proteome</keyword>
<evidence type="ECO:0000313" key="14">
    <source>
        <dbReference type="Proteomes" id="UP000786811"/>
    </source>
</evidence>
<proteinExistence type="inferred from homology"/>
<comment type="caution">
    <text evidence="13">The sequence shown here is derived from an EMBL/GenBank/DDBJ whole genome shotgun (WGS) entry which is preliminary data.</text>
</comment>
<dbReference type="GO" id="GO:0000978">
    <property type="term" value="F:RNA polymerase II cis-regulatory region sequence-specific DNA binding"/>
    <property type="evidence" value="ECO:0007669"/>
    <property type="project" value="UniProtKB-ARBA"/>
</dbReference>
<evidence type="ECO:0000256" key="5">
    <source>
        <dbReference type="ARBA" id="ARBA00023163"/>
    </source>
</evidence>
<dbReference type="AlphaFoldDB" id="A0A8J2MEC5"/>
<dbReference type="Gene3D" id="3.30.310.10">
    <property type="entry name" value="TATA-Binding Protein"/>
    <property type="match status" value="2"/>
</dbReference>
<keyword evidence="5" id="KW-0804">Transcription</keyword>
<reference evidence="13" key="1">
    <citation type="submission" date="2021-04" db="EMBL/GenBank/DDBJ databases">
        <authorList>
            <person name="Chebbi M.A.C M."/>
        </authorList>
    </citation>
    <scope>NUCLEOTIDE SEQUENCE</scope>
</reference>
<feature type="compositionally biased region" description="Low complexity" evidence="12">
    <location>
        <begin position="27"/>
        <end position="53"/>
    </location>
</feature>
<evidence type="ECO:0000256" key="3">
    <source>
        <dbReference type="ARBA" id="ARBA00021962"/>
    </source>
</evidence>
<dbReference type="CDD" id="cd04516">
    <property type="entry name" value="TBP_eukaryotes"/>
    <property type="match status" value="1"/>
</dbReference>
<dbReference type="OrthoDB" id="2127950at2759"/>
<dbReference type="EMBL" id="CAJNRD030001118">
    <property type="protein sequence ID" value="CAG5085221.1"/>
    <property type="molecule type" value="Genomic_DNA"/>
</dbReference>
<dbReference type="FunFam" id="3.30.310.10:FF:000001">
    <property type="entry name" value="TATA-box-binding protein 2"/>
    <property type="match status" value="1"/>
</dbReference>
<dbReference type="InterPro" id="IPR000814">
    <property type="entry name" value="TBP"/>
</dbReference>
<dbReference type="InterPro" id="IPR033710">
    <property type="entry name" value="TBP_eukaryotic"/>
</dbReference>
<keyword evidence="4" id="KW-0238">DNA-binding</keyword>
<gene>
    <name evidence="13" type="ORF">HICCMSTLAB_LOCUS4310</name>
</gene>
<evidence type="ECO:0000256" key="8">
    <source>
        <dbReference type="ARBA" id="ARBA00033017"/>
    </source>
</evidence>
<dbReference type="GO" id="GO:0001092">
    <property type="term" value="F:TFIIA-class transcription factor complex binding"/>
    <property type="evidence" value="ECO:0007669"/>
    <property type="project" value="UniProtKB-ARBA"/>
</dbReference>
<dbReference type="FunFam" id="3.30.310.10:FF:000002">
    <property type="entry name" value="TATA-box-binding protein 2"/>
    <property type="match status" value="1"/>
</dbReference>
<dbReference type="GO" id="GO:0005634">
    <property type="term" value="C:nucleus"/>
    <property type="evidence" value="ECO:0007669"/>
    <property type="project" value="UniProtKB-SubCell"/>
</dbReference>
<evidence type="ECO:0000256" key="4">
    <source>
        <dbReference type="ARBA" id="ARBA00023125"/>
    </source>
</evidence>
<evidence type="ECO:0000256" key="7">
    <source>
        <dbReference type="ARBA" id="ARBA00030739"/>
    </source>
</evidence>
<protein>
    <recommendedName>
        <fullName evidence="3">TATA-box-binding protein</fullName>
    </recommendedName>
    <alternativeName>
        <fullName evidence="7">TATA sequence-binding protein</fullName>
    </alternativeName>
    <alternativeName>
        <fullName evidence="10">TATA-binding factor</fullName>
    </alternativeName>
    <alternativeName>
        <fullName evidence="8">TATA-box factor</fullName>
    </alternativeName>
    <alternativeName>
        <fullName evidence="11">Transcription initiation factor TFIID TBP subunit</fullName>
    </alternativeName>
</protein>
<evidence type="ECO:0000256" key="10">
    <source>
        <dbReference type="ARBA" id="ARBA00042653"/>
    </source>
</evidence>
<dbReference type="Proteomes" id="UP000786811">
    <property type="component" value="Unassembled WGS sequence"/>
</dbReference>
<evidence type="ECO:0000256" key="6">
    <source>
        <dbReference type="ARBA" id="ARBA00023242"/>
    </source>
</evidence>
<evidence type="ECO:0000313" key="13">
    <source>
        <dbReference type="EMBL" id="CAG5085221.1"/>
    </source>
</evidence>
<dbReference type="PANTHER" id="PTHR10126">
    <property type="entry name" value="TATA-BOX BINDING PROTEIN"/>
    <property type="match status" value="1"/>
</dbReference>
<evidence type="ECO:0000256" key="1">
    <source>
        <dbReference type="ARBA" id="ARBA00004123"/>
    </source>
</evidence>
<feature type="region of interest" description="Disordered" evidence="12">
    <location>
        <begin position="1"/>
        <end position="82"/>
    </location>
</feature>
<evidence type="ECO:0000256" key="11">
    <source>
        <dbReference type="ARBA" id="ARBA00042691"/>
    </source>
</evidence>
<name>A0A8J2MEC5_COTCN</name>
<dbReference type="GO" id="GO:0000992">
    <property type="term" value="F:RNA polymerase III cis-regulatory region sequence-specific DNA binding"/>
    <property type="evidence" value="ECO:0007669"/>
    <property type="project" value="UniProtKB-ARBA"/>
</dbReference>
<comment type="subcellular location">
    <subcellularLocation>
        <location evidence="1">Nucleus</location>
    </subcellularLocation>
</comment>